<dbReference type="OrthoDB" id="9799092at2"/>
<dbReference type="SUPFAM" id="SSF55729">
    <property type="entry name" value="Acyl-CoA N-acyltransferases (Nat)"/>
    <property type="match status" value="1"/>
</dbReference>
<proteinExistence type="predicted"/>
<dbReference type="Pfam" id="PF00583">
    <property type="entry name" value="Acetyltransf_1"/>
    <property type="match status" value="1"/>
</dbReference>
<sequence>MEIKRLGSIDAENYWNLRLESLLTNPEAFITTYDEAKQRANPVERTADQLSNQSTHTYGAYIDGHLRGVVTLHPETHTKFKHKGHILAMYVSPQTRGLGVGIALLDSCTAQSRSLHIEQLHLSVVATNQPAIDLYRKYGFTKYGHEPRAIKIKEGHYLDEELMYKEILE</sequence>
<protein>
    <submittedName>
        <fullName evidence="4">GNAT family acetyltransferase</fullName>
    </submittedName>
</protein>
<dbReference type="InterPro" id="IPR050832">
    <property type="entry name" value="Bact_Acetyltransf"/>
</dbReference>
<evidence type="ECO:0000313" key="4">
    <source>
        <dbReference type="EMBL" id="KGP89654.1"/>
    </source>
</evidence>
<dbReference type="PANTHER" id="PTHR43877">
    <property type="entry name" value="AMINOALKYLPHOSPHONATE N-ACETYLTRANSFERASE-RELATED-RELATED"/>
    <property type="match status" value="1"/>
</dbReference>
<evidence type="ECO:0000256" key="2">
    <source>
        <dbReference type="ARBA" id="ARBA00023315"/>
    </source>
</evidence>
<keyword evidence="2" id="KW-0012">Acyltransferase</keyword>
<keyword evidence="5" id="KW-1185">Reference proteome</keyword>
<name>A0A0A2UNY0_9BACI</name>
<dbReference type="RefSeq" id="WP_036787946.1">
    <property type="nucleotide sequence ID" value="NZ_AVBG01000027.1"/>
</dbReference>
<dbReference type="InterPro" id="IPR000182">
    <property type="entry name" value="GNAT_dom"/>
</dbReference>
<reference evidence="4 5" key="1">
    <citation type="submission" date="2013-08" db="EMBL/GenBank/DDBJ databases">
        <title>Genome of Pontibacillus chungwhensis.</title>
        <authorList>
            <person name="Wang Q."/>
            <person name="Wang G."/>
        </authorList>
    </citation>
    <scope>NUCLEOTIDE SEQUENCE [LARGE SCALE GENOMIC DNA]</scope>
    <source>
        <strain evidence="4 5">BH030062</strain>
    </source>
</reference>
<accession>A0A0A2UNY0</accession>
<evidence type="ECO:0000256" key="1">
    <source>
        <dbReference type="ARBA" id="ARBA00022679"/>
    </source>
</evidence>
<dbReference type="Proteomes" id="UP000030153">
    <property type="component" value="Unassembled WGS sequence"/>
</dbReference>
<dbReference type="GO" id="GO:0016747">
    <property type="term" value="F:acyltransferase activity, transferring groups other than amino-acyl groups"/>
    <property type="evidence" value="ECO:0007669"/>
    <property type="project" value="InterPro"/>
</dbReference>
<dbReference type="eggNOG" id="COG0456">
    <property type="taxonomic scope" value="Bacteria"/>
</dbReference>
<evidence type="ECO:0000259" key="3">
    <source>
        <dbReference type="PROSITE" id="PS51186"/>
    </source>
</evidence>
<keyword evidence="1 4" id="KW-0808">Transferase</keyword>
<comment type="caution">
    <text evidence="4">The sequence shown here is derived from an EMBL/GenBank/DDBJ whole genome shotgun (WGS) entry which is preliminary data.</text>
</comment>
<dbReference type="PROSITE" id="PS51186">
    <property type="entry name" value="GNAT"/>
    <property type="match status" value="1"/>
</dbReference>
<dbReference type="EMBL" id="AVBG01000027">
    <property type="protein sequence ID" value="KGP89654.1"/>
    <property type="molecule type" value="Genomic_DNA"/>
</dbReference>
<dbReference type="PANTHER" id="PTHR43877:SF2">
    <property type="entry name" value="AMINOALKYLPHOSPHONATE N-ACETYLTRANSFERASE-RELATED"/>
    <property type="match status" value="1"/>
</dbReference>
<gene>
    <name evidence="4" type="ORF">N780_10365</name>
</gene>
<dbReference type="Gene3D" id="3.40.630.30">
    <property type="match status" value="1"/>
</dbReference>
<dbReference type="CDD" id="cd04301">
    <property type="entry name" value="NAT_SF"/>
    <property type="match status" value="1"/>
</dbReference>
<organism evidence="4 5">
    <name type="scientific">Pontibacillus chungwhensis BH030062</name>
    <dbReference type="NCBI Taxonomy" id="1385513"/>
    <lineage>
        <taxon>Bacteria</taxon>
        <taxon>Bacillati</taxon>
        <taxon>Bacillota</taxon>
        <taxon>Bacilli</taxon>
        <taxon>Bacillales</taxon>
        <taxon>Bacillaceae</taxon>
        <taxon>Pontibacillus</taxon>
    </lineage>
</organism>
<dbReference type="InterPro" id="IPR016181">
    <property type="entry name" value="Acyl_CoA_acyltransferase"/>
</dbReference>
<dbReference type="AlphaFoldDB" id="A0A0A2UNY0"/>
<dbReference type="STRING" id="1385513.N780_10365"/>
<feature type="domain" description="N-acetyltransferase" evidence="3">
    <location>
        <begin position="1"/>
        <end position="164"/>
    </location>
</feature>
<evidence type="ECO:0000313" key="5">
    <source>
        <dbReference type="Proteomes" id="UP000030153"/>
    </source>
</evidence>